<evidence type="ECO:0000313" key="8">
    <source>
        <dbReference type="Proteomes" id="UP001499987"/>
    </source>
</evidence>
<keyword evidence="3" id="KW-0804">Transcription</keyword>
<dbReference type="InterPro" id="IPR001647">
    <property type="entry name" value="HTH_TetR"/>
</dbReference>
<evidence type="ECO:0000256" key="4">
    <source>
        <dbReference type="PROSITE-ProRule" id="PRU00335"/>
    </source>
</evidence>
<dbReference type="Proteomes" id="UP001499987">
    <property type="component" value="Unassembled WGS sequence"/>
</dbReference>
<name>A0ABN1U8U6_9ACTN</name>
<feature type="domain" description="HTH tetR-type" evidence="6">
    <location>
        <begin position="43"/>
        <end position="102"/>
    </location>
</feature>
<accession>A0ABN1U8U6</accession>
<dbReference type="InterPro" id="IPR050109">
    <property type="entry name" value="HTH-type_TetR-like_transc_reg"/>
</dbReference>
<gene>
    <name evidence="7" type="ORF">GCM10009663_76680</name>
</gene>
<keyword evidence="8" id="KW-1185">Reference proteome</keyword>
<dbReference type="Gene3D" id="1.10.357.10">
    <property type="entry name" value="Tetracycline Repressor, domain 2"/>
    <property type="match status" value="1"/>
</dbReference>
<feature type="DNA-binding region" description="H-T-H motif" evidence="4">
    <location>
        <begin position="65"/>
        <end position="84"/>
    </location>
</feature>
<proteinExistence type="predicted"/>
<keyword evidence="1" id="KW-0805">Transcription regulation</keyword>
<evidence type="ECO:0000256" key="3">
    <source>
        <dbReference type="ARBA" id="ARBA00023163"/>
    </source>
</evidence>
<comment type="caution">
    <text evidence="7">The sequence shown here is derived from an EMBL/GenBank/DDBJ whole genome shotgun (WGS) entry which is preliminary data.</text>
</comment>
<feature type="region of interest" description="Disordered" evidence="5">
    <location>
        <begin position="1"/>
        <end position="42"/>
    </location>
</feature>
<dbReference type="InterPro" id="IPR009057">
    <property type="entry name" value="Homeodomain-like_sf"/>
</dbReference>
<evidence type="ECO:0000259" key="6">
    <source>
        <dbReference type="PROSITE" id="PS50977"/>
    </source>
</evidence>
<dbReference type="PANTHER" id="PTHR30055:SF234">
    <property type="entry name" value="HTH-TYPE TRANSCRIPTIONAL REGULATOR BETI"/>
    <property type="match status" value="1"/>
</dbReference>
<sequence length="237" mass="26452">MPQNLDPGRPTEGRTARPSDGPAARPVDGRTEQPADGRTERGRLTREKIADAVLSLFDEGLVQFPAERVAERAGVSRRLVFHHFADMAQLTDTAVTRRIDQLLSQIKPLPTDGPRELRVAALAEQRGRILEWLTPTRLAMMRLENPSERVQEAVRMMLDYGRTRISEIFATELDRLPEARRTDLLNALDAATTWSTWHHWRSSGLDVAAARRTMATAVHALLAATDRPETAPDPPDG</sequence>
<evidence type="ECO:0000313" key="7">
    <source>
        <dbReference type="EMBL" id="GAA1127349.1"/>
    </source>
</evidence>
<protein>
    <recommendedName>
        <fullName evidence="6">HTH tetR-type domain-containing protein</fullName>
    </recommendedName>
</protein>
<dbReference type="RefSeq" id="WP_344628405.1">
    <property type="nucleotide sequence ID" value="NZ_BAAALD010000169.1"/>
</dbReference>
<dbReference type="EMBL" id="BAAALD010000169">
    <property type="protein sequence ID" value="GAA1127349.1"/>
    <property type="molecule type" value="Genomic_DNA"/>
</dbReference>
<feature type="compositionally biased region" description="Basic and acidic residues" evidence="5">
    <location>
        <begin position="27"/>
        <end position="42"/>
    </location>
</feature>
<organism evidence="7 8">
    <name type="scientific">Kitasatospora arboriphila</name>
    <dbReference type="NCBI Taxonomy" id="258052"/>
    <lineage>
        <taxon>Bacteria</taxon>
        <taxon>Bacillati</taxon>
        <taxon>Actinomycetota</taxon>
        <taxon>Actinomycetes</taxon>
        <taxon>Kitasatosporales</taxon>
        <taxon>Streptomycetaceae</taxon>
        <taxon>Kitasatospora</taxon>
    </lineage>
</organism>
<keyword evidence="2 4" id="KW-0238">DNA-binding</keyword>
<reference evidence="7 8" key="1">
    <citation type="journal article" date="2019" name="Int. J. Syst. Evol. Microbiol.">
        <title>The Global Catalogue of Microorganisms (GCM) 10K type strain sequencing project: providing services to taxonomists for standard genome sequencing and annotation.</title>
        <authorList>
            <consortium name="The Broad Institute Genomics Platform"/>
            <consortium name="The Broad Institute Genome Sequencing Center for Infectious Disease"/>
            <person name="Wu L."/>
            <person name="Ma J."/>
        </authorList>
    </citation>
    <scope>NUCLEOTIDE SEQUENCE [LARGE SCALE GENOMIC DNA]</scope>
    <source>
        <strain evidence="7 8">JCM 13002</strain>
    </source>
</reference>
<dbReference type="PANTHER" id="PTHR30055">
    <property type="entry name" value="HTH-TYPE TRANSCRIPTIONAL REGULATOR RUTR"/>
    <property type="match status" value="1"/>
</dbReference>
<dbReference type="SUPFAM" id="SSF46689">
    <property type="entry name" value="Homeodomain-like"/>
    <property type="match status" value="1"/>
</dbReference>
<dbReference type="Pfam" id="PF00440">
    <property type="entry name" value="TetR_N"/>
    <property type="match status" value="1"/>
</dbReference>
<evidence type="ECO:0000256" key="1">
    <source>
        <dbReference type="ARBA" id="ARBA00023015"/>
    </source>
</evidence>
<dbReference type="PROSITE" id="PS50977">
    <property type="entry name" value="HTH_TETR_2"/>
    <property type="match status" value="1"/>
</dbReference>
<evidence type="ECO:0000256" key="5">
    <source>
        <dbReference type="SAM" id="MobiDB-lite"/>
    </source>
</evidence>
<evidence type="ECO:0000256" key="2">
    <source>
        <dbReference type="ARBA" id="ARBA00023125"/>
    </source>
</evidence>